<dbReference type="PROSITE" id="PS00599">
    <property type="entry name" value="AA_TRANSFER_CLASS_2"/>
    <property type="match status" value="1"/>
</dbReference>
<dbReference type="NCBIfam" id="TIGR01141">
    <property type="entry name" value="hisC"/>
    <property type="match status" value="1"/>
</dbReference>
<dbReference type="EC" id="2.6.1.9" evidence="9"/>
<evidence type="ECO:0000256" key="3">
    <source>
        <dbReference type="ARBA" id="ARBA00011738"/>
    </source>
</evidence>
<accession>A0AAC9YYX3</accession>
<sequence length="364" mass="39402">MSQDWPSWLPLRGNLRELSAYGAPQLPADAVLNTNENPYAPSPELAQAIAARVLTVASTLNRYPDRDALALRTKLAEFVNNLSATSFTSRNIWAANGSNEIIQSLFLAFGGGSAIGFTPSYSMHPLIARVCQVAWTNGSRRADYSLDIDSAVAQIQSSKPSLTFITTPNNPTGSAVTFDEIEKLAINSPGLLVVDEAYAEFSDEASAITLIEKYPHVVVIRTMSKAFSFAGARVGYLVAHPSVIDAMFLVRLPYHLSALTQAAAEVALDFSTELLATVDQLRSARNQMAQELEELGLTVLPSSANFLLFTGFEQSSPELWQALLDRGVLIRDVGLLGYLRVTIGNVAENKKFIDSLSACLGVEI</sequence>
<reference evidence="11 12" key="1">
    <citation type="submission" date="2016-07" db="EMBL/GenBank/DDBJ databases">
        <title>High microdiversification within the ubiquitous acI lineage of Actinobacteria.</title>
        <authorList>
            <person name="Neuenschwander S.M."/>
            <person name="Salcher M."/>
            <person name="Ghai R."/>
            <person name="Pernthaler J."/>
        </authorList>
    </citation>
    <scope>NUCLEOTIDE SEQUENCE [LARGE SCALE GENOMIC DNA]</scope>
    <source>
        <strain evidence="11">MMS-IIB-76</strain>
    </source>
</reference>
<dbReference type="InterPro" id="IPR004839">
    <property type="entry name" value="Aminotransferase_I/II_large"/>
</dbReference>
<dbReference type="Gene3D" id="3.40.640.10">
    <property type="entry name" value="Type I PLP-dependent aspartate aminotransferase-like (Major domain)"/>
    <property type="match status" value="1"/>
</dbReference>
<evidence type="ECO:0000256" key="2">
    <source>
        <dbReference type="ARBA" id="ARBA00007970"/>
    </source>
</evidence>
<dbReference type="Proteomes" id="UP000217194">
    <property type="component" value="Chromosome"/>
</dbReference>
<protein>
    <recommendedName>
        <fullName evidence="9">Histidinol-phosphate aminotransferase</fullName>
        <ecNumber evidence="9">2.6.1.9</ecNumber>
    </recommendedName>
    <alternativeName>
        <fullName evidence="9">Imidazole acetol-phosphate transaminase</fullName>
    </alternativeName>
</protein>
<dbReference type="PANTHER" id="PTHR42885">
    <property type="entry name" value="HISTIDINOL-PHOSPHATE AMINOTRANSFERASE-RELATED"/>
    <property type="match status" value="1"/>
</dbReference>
<evidence type="ECO:0000256" key="6">
    <source>
        <dbReference type="ARBA" id="ARBA00022679"/>
    </source>
</evidence>
<dbReference type="RefSeq" id="WP_190286257.1">
    <property type="nucleotide sequence ID" value="NZ_CP016778.1"/>
</dbReference>
<gene>
    <name evidence="9" type="primary">hisC</name>
    <name evidence="11" type="ORF">A1sIIB76_02690</name>
</gene>
<dbReference type="InterPro" id="IPR015421">
    <property type="entry name" value="PyrdxlP-dep_Trfase_major"/>
</dbReference>
<keyword evidence="8 9" id="KW-0368">Histidine biosynthesis</keyword>
<comment type="subunit">
    <text evidence="3 9">Homodimer.</text>
</comment>
<organism evidence="11 12">
    <name type="scientific">Candidatus Planktophila versatilis</name>
    <dbReference type="NCBI Taxonomy" id="1884905"/>
    <lineage>
        <taxon>Bacteria</taxon>
        <taxon>Bacillati</taxon>
        <taxon>Actinomycetota</taxon>
        <taxon>Actinomycetes</taxon>
        <taxon>Candidatus Nanopelagicales</taxon>
        <taxon>Candidatus Nanopelagicaceae</taxon>
        <taxon>Candidatus Planktophila</taxon>
    </lineage>
</organism>
<dbReference type="HAMAP" id="MF_01023">
    <property type="entry name" value="HisC_aminotrans_2"/>
    <property type="match status" value="1"/>
</dbReference>
<keyword evidence="4 9" id="KW-0032">Aminotransferase</keyword>
<evidence type="ECO:0000259" key="10">
    <source>
        <dbReference type="Pfam" id="PF00155"/>
    </source>
</evidence>
<evidence type="ECO:0000256" key="9">
    <source>
        <dbReference type="HAMAP-Rule" id="MF_01023"/>
    </source>
</evidence>
<evidence type="ECO:0000256" key="8">
    <source>
        <dbReference type="ARBA" id="ARBA00023102"/>
    </source>
</evidence>
<evidence type="ECO:0000256" key="4">
    <source>
        <dbReference type="ARBA" id="ARBA00022576"/>
    </source>
</evidence>
<feature type="domain" description="Aminotransferase class I/classII large" evidence="10">
    <location>
        <begin position="32"/>
        <end position="356"/>
    </location>
</feature>
<dbReference type="GO" id="GO:0030170">
    <property type="term" value="F:pyridoxal phosphate binding"/>
    <property type="evidence" value="ECO:0007669"/>
    <property type="project" value="InterPro"/>
</dbReference>
<dbReference type="PANTHER" id="PTHR42885:SF2">
    <property type="entry name" value="HISTIDINOL-PHOSPHATE AMINOTRANSFERASE"/>
    <property type="match status" value="1"/>
</dbReference>
<dbReference type="SUPFAM" id="SSF53383">
    <property type="entry name" value="PLP-dependent transferases"/>
    <property type="match status" value="1"/>
</dbReference>
<keyword evidence="6 9" id="KW-0808">Transferase</keyword>
<dbReference type="InterPro" id="IPR015422">
    <property type="entry name" value="PyrdxlP-dep_Trfase_small"/>
</dbReference>
<dbReference type="InterPro" id="IPR015424">
    <property type="entry name" value="PyrdxlP-dep_Trfase"/>
</dbReference>
<dbReference type="Pfam" id="PF00155">
    <property type="entry name" value="Aminotran_1_2"/>
    <property type="match status" value="1"/>
</dbReference>
<evidence type="ECO:0000256" key="7">
    <source>
        <dbReference type="ARBA" id="ARBA00022898"/>
    </source>
</evidence>
<dbReference type="NCBIfam" id="NF002877">
    <property type="entry name" value="PRK03317.1"/>
    <property type="match status" value="1"/>
</dbReference>
<keyword evidence="5 9" id="KW-0028">Amino-acid biosynthesis</keyword>
<evidence type="ECO:0000313" key="12">
    <source>
        <dbReference type="Proteomes" id="UP000217194"/>
    </source>
</evidence>
<proteinExistence type="inferred from homology"/>
<evidence type="ECO:0000256" key="1">
    <source>
        <dbReference type="ARBA" id="ARBA00001933"/>
    </source>
</evidence>
<dbReference type="GO" id="GO:0004400">
    <property type="term" value="F:histidinol-phosphate transaminase activity"/>
    <property type="evidence" value="ECO:0007669"/>
    <property type="project" value="UniProtKB-UniRule"/>
</dbReference>
<feature type="modified residue" description="N6-(pyridoxal phosphate)lysine" evidence="9">
    <location>
        <position position="225"/>
    </location>
</feature>
<dbReference type="AlphaFoldDB" id="A0AAC9YYX3"/>
<dbReference type="CDD" id="cd00609">
    <property type="entry name" value="AAT_like"/>
    <property type="match status" value="1"/>
</dbReference>
<comment type="cofactor">
    <cofactor evidence="1 9">
        <name>pyridoxal 5'-phosphate</name>
        <dbReference type="ChEBI" id="CHEBI:597326"/>
    </cofactor>
</comment>
<comment type="pathway">
    <text evidence="9">Amino-acid biosynthesis; L-histidine biosynthesis; L-histidine from 5-phospho-alpha-D-ribose 1-diphosphate: step 7/9.</text>
</comment>
<evidence type="ECO:0000256" key="5">
    <source>
        <dbReference type="ARBA" id="ARBA00022605"/>
    </source>
</evidence>
<dbReference type="GO" id="GO:0000105">
    <property type="term" value="P:L-histidine biosynthetic process"/>
    <property type="evidence" value="ECO:0007669"/>
    <property type="project" value="UniProtKB-UniRule"/>
</dbReference>
<dbReference type="InterPro" id="IPR001917">
    <property type="entry name" value="Aminotrans_II_pyridoxalP_BS"/>
</dbReference>
<keyword evidence="7 9" id="KW-0663">Pyridoxal phosphate</keyword>
<comment type="catalytic activity">
    <reaction evidence="9">
        <text>L-histidinol phosphate + 2-oxoglutarate = 3-(imidazol-4-yl)-2-oxopropyl phosphate + L-glutamate</text>
        <dbReference type="Rhea" id="RHEA:23744"/>
        <dbReference type="ChEBI" id="CHEBI:16810"/>
        <dbReference type="ChEBI" id="CHEBI:29985"/>
        <dbReference type="ChEBI" id="CHEBI:57766"/>
        <dbReference type="ChEBI" id="CHEBI:57980"/>
        <dbReference type="EC" id="2.6.1.9"/>
    </reaction>
</comment>
<dbReference type="Gene3D" id="3.90.1150.10">
    <property type="entry name" value="Aspartate Aminotransferase, domain 1"/>
    <property type="match status" value="1"/>
</dbReference>
<dbReference type="EMBL" id="CP016778">
    <property type="protein sequence ID" value="ASY23270.1"/>
    <property type="molecule type" value="Genomic_DNA"/>
</dbReference>
<dbReference type="InterPro" id="IPR005861">
    <property type="entry name" value="HisP_aminotrans"/>
</dbReference>
<name>A0AAC9YYX3_9ACTN</name>
<evidence type="ECO:0000313" key="11">
    <source>
        <dbReference type="EMBL" id="ASY23270.1"/>
    </source>
</evidence>
<comment type="similarity">
    <text evidence="2 9">Belongs to the class-II pyridoxal-phosphate-dependent aminotransferase family. Histidinol-phosphate aminotransferase subfamily.</text>
</comment>